<protein>
    <recommendedName>
        <fullName evidence="2">Helicase HerA-like C-terminal domain-containing protein</fullName>
    </recommendedName>
</protein>
<dbReference type="InterPro" id="IPR051162">
    <property type="entry name" value="T4SS_component"/>
</dbReference>
<dbReference type="SUPFAM" id="SSF52540">
    <property type="entry name" value="P-loop containing nucleoside triphosphate hydrolases"/>
    <property type="match status" value="1"/>
</dbReference>
<evidence type="ECO:0000313" key="4">
    <source>
        <dbReference type="Proteomes" id="UP000183447"/>
    </source>
</evidence>
<dbReference type="AlphaFoldDB" id="A0A1K2I0S0"/>
<dbReference type="PANTHER" id="PTHR30121:SF6">
    <property type="entry name" value="SLR6007 PROTEIN"/>
    <property type="match status" value="1"/>
</dbReference>
<dbReference type="CDD" id="cd01127">
    <property type="entry name" value="TrwB_TraG_TraD_VirD4"/>
    <property type="match status" value="1"/>
</dbReference>
<evidence type="ECO:0000256" key="1">
    <source>
        <dbReference type="SAM" id="MobiDB-lite"/>
    </source>
</evidence>
<feature type="domain" description="Helicase HerA-like C-terminal" evidence="2">
    <location>
        <begin position="13"/>
        <end position="499"/>
    </location>
</feature>
<dbReference type="Pfam" id="PF05872">
    <property type="entry name" value="HerA_C"/>
    <property type="match status" value="1"/>
</dbReference>
<gene>
    <name evidence="3" type="ORF">SAMN02983003_3085</name>
</gene>
<organism evidence="3 4">
    <name type="scientific">Devosia enhydra</name>
    <dbReference type="NCBI Taxonomy" id="665118"/>
    <lineage>
        <taxon>Bacteria</taxon>
        <taxon>Pseudomonadati</taxon>
        <taxon>Pseudomonadota</taxon>
        <taxon>Alphaproteobacteria</taxon>
        <taxon>Hyphomicrobiales</taxon>
        <taxon>Devosiaceae</taxon>
        <taxon>Devosia</taxon>
    </lineage>
</organism>
<dbReference type="Proteomes" id="UP000183447">
    <property type="component" value="Unassembled WGS sequence"/>
</dbReference>
<dbReference type="STRING" id="665118.SAMN02983003_3085"/>
<dbReference type="PANTHER" id="PTHR30121">
    <property type="entry name" value="UNCHARACTERIZED PROTEIN YJGR-RELATED"/>
    <property type="match status" value="1"/>
</dbReference>
<reference evidence="3 4" key="1">
    <citation type="submission" date="2016-11" db="EMBL/GenBank/DDBJ databases">
        <authorList>
            <person name="Jaros S."/>
            <person name="Januszkiewicz K."/>
            <person name="Wedrychowicz H."/>
        </authorList>
    </citation>
    <scope>NUCLEOTIDE SEQUENCE [LARGE SCALE GENOMIC DNA]</scope>
    <source>
        <strain evidence="3 4">ATCC 23634</strain>
    </source>
</reference>
<accession>A0A1K2I0S0</accession>
<name>A0A1K2I0S0_9HYPH</name>
<feature type="region of interest" description="Disordered" evidence="1">
    <location>
        <begin position="441"/>
        <end position="474"/>
    </location>
</feature>
<feature type="compositionally biased region" description="Basic and acidic residues" evidence="1">
    <location>
        <begin position="441"/>
        <end position="456"/>
    </location>
</feature>
<dbReference type="InterPro" id="IPR027417">
    <property type="entry name" value="P-loop_NTPase"/>
</dbReference>
<dbReference type="Gene3D" id="3.40.50.300">
    <property type="entry name" value="P-loop containing nucleotide triphosphate hydrolases"/>
    <property type="match status" value="2"/>
</dbReference>
<dbReference type="InterPro" id="IPR033186">
    <property type="entry name" value="HerA_C"/>
</dbReference>
<sequence length="500" mass="54734">MLLDDAIFLGASTRPEYLLLRYGNRHGLVTGATGTGKTVTLQVLAESFSRAGVPVFCADIKGDLSGIAATGEMKDFLAKRAEAIGFDDYGFAAAPTIFWDLFGRQGHPVRTTISEMGPLLLSRMLGLNDTQEGVLNIAFRVADDDGLLLLDLKDLRALLAEISGRARELSARYGNIAPASVGAIQRALLVLEEQGGNQFFGERALALADLMRTTTDGRGYVSVLAADELMRSPRLYAIFLLWLLSELFEELPEVGDPPKPRLVFFFDEAHLLFDDAPKALIDKIEQVVKLVRSKGVGVYFVTQNPMDVPEAVLAQLGNRIQHALRAYTPREQKAVRVAAESFRPNPDFSTEAVITQMGTGEALVSVLEEKGIPSMVGRTLIRPPSSRIGPLSPEERRAVMASSPVAGLYDEVIDRESAYEVLKAAAERRARDEDLARERAEWEKQETARRKAEAPRKTASRPSSRQTPMEAAVNSMARTVANRLGAALVRGILGSLSRRR</sequence>
<dbReference type="OrthoDB" id="9758751at2"/>
<proteinExistence type="predicted"/>
<dbReference type="EMBL" id="FPKU01000003">
    <property type="protein sequence ID" value="SFZ85913.1"/>
    <property type="molecule type" value="Genomic_DNA"/>
</dbReference>
<evidence type="ECO:0000259" key="2">
    <source>
        <dbReference type="Pfam" id="PF05872"/>
    </source>
</evidence>
<keyword evidence="4" id="KW-1185">Reference proteome</keyword>
<dbReference type="RefSeq" id="WP_072346247.1">
    <property type="nucleotide sequence ID" value="NZ_FPKU01000003.1"/>
</dbReference>
<evidence type="ECO:0000313" key="3">
    <source>
        <dbReference type="EMBL" id="SFZ85913.1"/>
    </source>
</evidence>